<keyword evidence="1" id="KW-0732">Signal</keyword>
<dbReference type="InterPro" id="IPR055131">
    <property type="entry name" value="Cj1289-like_C"/>
</dbReference>
<evidence type="ECO:0000259" key="2">
    <source>
        <dbReference type="Pfam" id="PF22506"/>
    </source>
</evidence>
<feature type="domain" description="Cj1289-like C-terminal" evidence="2">
    <location>
        <begin position="104"/>
        <end position="196"/>
    </location>
</feature>
<evidence type="ECO:0000313" key="3">
    <source>
        <dbReference type="EMBL" id="ANV98356.1"/>
    </source>
</evidence>
<dbReference type="GO" id="GO:0003755">
    <property type="term" value="F:peptidyl-prolyl cis-trans isomerase activity"/>
    <property type="evidence" value="ECO:0007669"/>
    <property type="project" value="InterPro"/>
</dbReference>
<keyword evidence="4" id="KW-1185">Reference proteome</keyword>
<evidence type="ECO:0000256" key="1">
    <source>
        <dbReference type="ARBA" id="ARBA00022729"/>
    </source>
</evidence>
<dbReference type="Pfam" id="PF22506">
    <property type="entry name" value="Cj1289-like_C"/>
    <property type="match status" value="1"/>
</dbReference>
<dbReference type="InterPro" id="IPR046357">
    <property type="entry name" value="PPIase_dom_sf"/>
</dbReference>
<dbReference type="InterPro" id="IPR050280">
    <property type="entry name" value="OMP_Chaperone_SurA"/>
</dbReference>
<dbReference type="Proteomes" id="UP000092884">
    <property type="component" value="Chromosome"/>
</dbReference>
<dbReference type="KEGG" id="het:BBW65_05865"/>
<dbReference type="PANTHER" id="PTHR47637">
    <property type="entry name" value="CHAPERONE SURA"/>
    <property type="match status" value="1"/>
</dbReference>
<dbReference type="Gene3D" id="1.10.4030.10">
    <property type="entry name" value="Porin chaperone SurA, peptide-binding domain"/>
    <property type="match status" value="1"/>
</dbReference>
<organism evidence="3 4">
    <name type="scientific">Helicobacter enhydrae</name>
    <dbReference type="NCBI Taxonomy" id="222136"/>
    <lineage>
        <taxon>Bacteria</taxon>
        <taxon>Pseudomonadati</taxon>
        <taxon>Campylobacterota</taxon>
        <taxon>Epsilonproteobacteria</taxon>
        <taxon>Campylobacterales</taxon>
        <taxon>Helicobacteraceae</taxon>
        <taxon>Helicobacter</taxon>
    </lineage>
</organism>
<dbReference type="STRING" id="222136.BBW65_05865"/>
<dbReference type="PANTHER" id="PTHR47637:SF1">
    <property type="entry name" value="CHAPERONE SURA"/>
    <property type="match status" value="1"/>
</dbReference>
<gene>
    <name evidence="3" type="ORF">BBW65_05865</name>
</gene>
<name>A0A1B1U6J0_9HELI</name>
<dbReference type="Gene3D" id="3.10.50.40">
    <property type="match status" value="1"/>
</dbReference>
<dbReference type="EMBL" id="CP016503">
    <property type="protein sequence ID" value="ANV98356.1"/>
    <property type="molecule type" value="Genomic_DNA"/>
</dbReference>
<proteinExistence type="predicted"/>
<sequence>MYEITQMMQQKKVSQKEARRLLILNALKKQEIQRMQIEADEISIDQQIDAAANMKGVSRDEFVANMVSDGYSYEELRSFYQNYVQEELLVQKILSNNIKIVDEKELKRYYETHQDEFSMPKEVTIVQYISQNPKALARAMNNPSSKVSGVEKREERVVLKGINPNIAQMFAQTPKGQFTQIVNNGGMALAFFIKDKQGNDLMPFDQIKPMIMQQVVLSRKDKILQEYYDRLLASAIIVEIRN</sequence>
<dbReference type="SUPFAM" id="SSF109998">
    <property type="entry name" value="Triger factor/SurA peptide-binding domain-like"/>
    <property type="match status" value="1"/>
</dbReference>
<protein>
    <recommendedName>
        <fullName evidence="2">Cj1289-like C-terminal domain-containing protein</fullName>
    </recommendedName>
</protein>
<dbReference type="InterPro" id="IPR027304">
    <property type="entry name" value="Trigger_fact/SurA_dom_sf"/>
</dbReference>
<accession>A0A1B1U6J0</accession>
<reference evidence="4" key="1">
    <citation type="submission" date="2016-07" db="EMBL/GenBank/DDBJ databases">
        <authorList>
            <person name="Florea S."/>
            <person name="Webb J.S."/>
            <person name="Jaromczyk J."/>
            <person name="Schardl C.L."/>
        </authorList>
    </citation>
    <scope>NUCLEOTIDE SEQUENCE [LARGE SCALE GENOMIC DNA]</scope>
    <source>
        <strain evidence="4">MIT 01-6242</strain>
    </source>
</reference>
<evidence type="ECO:0000313" key="4">
    <source>
        <dbReference type="Proteomes" id="UP000092884"/>
    </source>
</evidence>
<dbReference type="AlphaFoldDB" id="A0A1B1U6J0"/>
<dbReference type="OrthoDB" id="5329645at2"/>